<dbReference type="CDD" id="cd00086">
    <property type="entry name" value="homeodomain"/>
    <property type="match status" value="1"/>
</dbReference>
<dbReference type="PANTHER" id="PTHR46799:SF1">
    <property type="entry name" value="HOMEOBOX PROTEIN UNC-4 HOMOLOG"/>
    <property type="match status" value="1"/>
</dbReference>
<feature type="region of interest" description="Disordered" evidence="13">
    <location>
        <begin position="379"/>
        <end position="405"/>
    </location>
</feature>
<dbReference type="STRING" id="48269.A0A183LM19"/>
<dbReference type="InterPro" id="IPR009057">
    <property type="entry name" value="Homeodomain-like_sf"/>
</dbReference>
<feature type="compositionally biased region" description="Acidic residues" evidence="13">
    <location>
        <begin position="279"/>
        <end position="315"/>
    </location>
</feature>
<evidence type="ECO:0000256" key="12">
    <source>
        <dbReference type="RuleBase" id="RU000682"/>
    </source>
</evidence>
<evidence type="ECO:0000256" key="4">
    <source>
        <dbReference type="ARBA" id="ARBA00022902"/>
    </source>
</evidence>
<dbReference type="GO" id="GO:0005634">
    <property type="term" value="C:nucleus"/>
    <property type="evidence" value="ECO:0007669"/>
    <property type="project" value="UniProtKB-SubCell"/>
</dbReference>
<accession>A0A183LM19</accession>
<keyword evidence="7 11" id="KW-0371">Homeobox</keyword>
<dbReference type="InterPro" id="IPR001356">
    <property type="entry name" value="HD"/>
</dbReference>
<keyword evidence="9 11" id="KW-0539">Nucleus</keyword>
<protein>
    <submittedName>
        <fullName evidence="14">Uncharacterized protein</fullName>
    </submittedName>
</protein>
<evidence type="ECO:0000256" key="11">
    <source>
        <dbReference type="PROSITE-ProRule" id="PRU00108"/>
    </source>
</evidence>
<evidence type="ECO:0000313" key="15">
    <source>
        <dbReference type="Proteomes" id="UP000277204"/>
    </source>
</evidence>
<feature type="region of interest" description="Disordered" evidence="13">
    <location>
        <begin position="275"/>
        <end position="327"/>
    </location>
</feature>
<dbReference type="EMBL" id="UZAI01001586">
    <property type="protein sequence ID" value="VDO63427.1"/>
    <property type="molecule type" value="Genomic_DNA"/>
</dbReference>
<dbReference type="Proteomes" id="UP000277204">
    <property type="component" value="Unassembled WGS sequence"/>
</dbReference>
<dbReference type="AlphaFoldDB" id="A0A183LM19"/>
<evidence type="ECO:0000256" key="7">
    <source>
        <dbReference type="ARBA" id="ARBA00023155"/>
    </source>
</evidence>
<dbReference type="Pfam" id="PF00046">
    <property type="entry name" value="Homeodomain"/>
    <property type="match status" value="1"/>
</dbReference>
<evidence type="ECO:0000256" key="13">
    <source>
        <dbReference type="SAM" id="MobiDB-lite"/>
    </source>
</evidence>
<dbReference type="GO" id="GO:0000981">
    <property type="term" value="F:DNA-binding transcription factor activity, RNA polymerase II-specific"/>
    <property type="evidence" value="ECO:0007669"/>
    <property type="project" value="InterPro"/>
</dbReference>
<keyword evidence="8" id="KW-0804">Transcription</keyword>
<name>A0A183LM19_9TREM</name>
<dbReference type="PANTHER" id="PTHR46799">
    <property type="entry name" value="HOMEOBOX PROTEIN UNC-4 HOMOLOG"/>
    <property type="match status" value="1"/>
</dbReference>
<dbReference type="InterPro" id="IPR017970">
    <property type="entry name" value="Homeobox_CS"/>
</dbReference>
<feature type="region of interest" description="Disordered" evidence="13">
    <location>
        <begin position="440"/>
        <end position="459"/>
    </location>
</feature>
<dbReference type="Gene3D" id="1.10.10.60">
    <property type="entry name" value="Homeodomain-like"/>
    <property type="match status" value="1"/>
</dbReference>
<evidence type="ECO:0000256" key="10">
    <source>
        <dbReference type="ARBA" id="ARBA00038351"/>
    </source>
</evidence>
<evidence type="ECO:0000256" key="1">
    <source>
        <dbReference type="ARBA" id="ARBA00004123"/>
    </source>
</evidence>
<evidence type="ECO:0000256" key="9">
    <source>
        <dbReference type="ARBA" id="ARBA00023242"/>
    </source>
</evidence>
<dbReference type="GO" id="GO:0007399">
    <property type="term" value="P:nervous system development"/>
    <property type="evidence" value="ECO:0007669"/>
    <property type="project" value="UniProtKB-KW"/>
</dbReference>
<dbReference type="InterPro" id="IPR000047">
    <property type="entry name" value="HTH_motif"/>
</dbReference>
<evidence type="ECO:0000256" key="2">
    <source>
        <dbReference type="ARBA" id="ARBA00022473"/>
    </source>
</evidence>
<dbReference type="PROSITE" id="PS50071">
    <property type="entry name" value="HOMEOBOX_2"/>
    <property type="match status" value="1"/>
</dbReference>
<dbReference type="PROSITE" id="PS00027">
    <property type="entry name" value="HOMEOBOX_1"/>
    <property type="match status" value="1"/>
</dbReference>
<dbReference type="GO" id="GO:1990837">
    <property type="term" value="F:sequence-specific double-stranded DNA binding"/>
    <property type="evidence" value="ECO:0007669"/>
    <property type="project" value="TreeGrafter"/>
</dbReference>
<evidence type="ECO:0000256" key="3">
    <source>
        <dbReference type="ARBA" id="ARBA00022782"/>
    </source>
</evidence>
<keyword evidence="3" id="KW-0221">Differentiation</keyword>
<feature type="DNA-binding region" description="Homeobox" evidence="11">
    <location>
        <begin position="322"/>
        <end position="381"/>
    </location>
</feature>
<dbReference type="GO" id="GO:0030154">
    <property type="term" value="P:cell differentiation"/>
    <property type="evidence" value="ECO:0007669"/>
    <property type="project" value="UniProtKB-KW"/>
</dbReference>
<dbReference type="SUPFAM" id="SSF46689">
    <property type="entry name" value="Homeodomain-like"/>
    <property type="match status" value="1"/>
</dbReference>
<comment type="subcellular location">
    <subcellularLocation>
        <location evidence="1 11 12">Nucleus</location>
    </subcellularLocation>
</comment>
<sequence>MNKTFNENNILSSDAMTICLNTYLDNDYKKLITTEQLNKLTTIFNHSPLENHSIINRPICDKAYEHKTYDTIDLDNVMKIFQEQYFNQFTNNNTWILSIINEMKNNSVNNHQLETCQSILNHISLEQVQTGEQGNICLSDHLKLNLQKNLTNNCNNTKDLSTNFVTNLCTKLNSKSIKHKNKTKEILYKFNEMTSDKRMKQKEEEEVVVEVEKQSCQTSLLNNELQHSEHYNYQVKNNINNNIESDGYVGGNKIVSDKLCNEKINVSISGTQSNIYVNDIDDSDNQYDNDDEVEDTDDDDDDEEEEEEDENDSNENDGNKRRRRTRTNFSGQQLTELELVFRVSHYPSMIVREELAQRLGLPESRIQVWFQNRRAKWRKREHTRKGPGRPAHNAQLLTCSGEPIDPNELLKREASRLETRRRKMMEKRIQSLKKKQTVVRQNHTSKLVSSKTTQKNPKSLNFQHNDCENSISNNKLQLDLTPSTKYIEEFKQNLIFPNITTSENCLNLSSEFQSLYRHSNIRSNNSIPVHLHSIWSNIQSNYSTEDANLWNSQLQTDNSITNHCANFSRQSLIHQNINKIQKTQNKTLNSCFNNNNTTTNNNNNINLSKSTDSPFSIECILSSTSSLSH</sequence>
<gene>
    <name evidence="14" type="ORF">SMRZ_LOCUS4844</name>
</gene>
<evidence type="ECO:0000256" key="8">
    <source>
        <dbReference type="ARBA" id="ARBA00023163"/>
    </source>
</evidence>
<keyword evidence="2" id="KW-0217">Developmental protein</keyword>
<evidence type="ECO:0000313" key="14">
    <source>
        <dbReference type="EMBL" id="VDO63427.1"/>
    </source>
</evidence>
<dbReference type="PRINTS" id="PR00031">
    <property type="entry name" value="HTHREPRESSR"/>
</dbReference>
<evidence type="ECO:0000256" key="6">
    <source>
        <dbReference type="ARBA" id="ARBA00023125"/>
    </source>
</evidence>
<reference evidence="14 15" key="1">
    <citation type="submission" date="2018-11" db="EMBL/GenBank/DDBJ databases">
        <authorList>
            <consortium name="Pathogen Informatics"/>
        </authorList>
    </citation>
    <scope>NUCLEOTIDE SEQUENCE [LARGE SCALE GENOMIC DNA]</scope>
    <source>
        <strain evidence="14 15">Zambia</strain>
    </source>
</reference>
<dbReference type="FunFam" id="1.10.10.60:FF:000679">
    <property type="entry name" value="Homeobox protein aristaless"/>
    <property type="match status" value="1"/>
</dbReference>
<keyword evidence="15" id="KW-1185">Reference proteome</keyword>
<keyword evidence="4" id="KW-0524">Neurogenesis</keyword>
<dbReference type="SMART" id="SM00389">
    <property type="entry name" value="HOX"/>
    <property type="match status" value="1"/>
</dbReference>
<proteinExistence type="inferred from homology"/>
<comment type="similarity">
    <text evidence="10">Belongs to the paired homeobox family. Unc-4 subfamily.</text>
</comment>
<organism evidence="14 15">
    <name type="scientific">Schistosoma margrebowiei</name>
    <dbReference type="NCBI Taxonomy" id="48269"/>
    <lineage>
        <taxon>Eukaryota</taxon>
        <taxon>Metazoa</taxon>
        <taxon>Spiralia</taxon>
        <taxon>Lophotrochozoa</taxon>
        <taxon>Platyhelminthes</taxon>
        <taxon>Trematoda</taxon>
        <taxon>Digenea</taxon>
        <taxon>Strigeidida</taxon>
        <taxon>Schistosomatoidea</taxon>
        <taxon>Schistosomatidae</taxon>
        <taxon>Schistosoma</taxon>
    </lineage>
</organism>
<keyword evidence="5" id="KW-0805">Transcription regulation</keyword>
<keyword evidence="6 11" id="KW-0238">DNA-binding</keyword>
<evidence type="ECO:0000256" key="5">
    <source>
        <dbReference type="ARBA" id="ARBA00023015"/>
    </source>
</evidence>